<name>A0A438H149_VITVI</name>
<dbReference type="FunFam" id="1.10.510.10:FF:001023">
    <property type="entry name" value="Os07g0541700 protein"/>
    <property type="match status" value="1"/>
</dbReference>
<dbReference type="InterPro" id="IPR011009">
    <property type="entry name" value="Kinase-like_dom_sf"/>
</dbReference>
<evidence type="ECO:0000256" key="1">
    <source>
        <dbReference type="ARBA" id="ARBA00004167"/>
    </source>
</evidence>
<evidence type="ECO:0000256" key="12">
    <source>
        <dbReference type="ARBA" id="ARBA00023136"/>
    </source>
</evidence>
<evidence type="ECO:0000256" key="16">
    <source>
        <dbReference type="ARBA" id="ARBA00048679"/>
    </source>
</evidence>
<dbReference type="PANTHER" id="PTHR27002">
    <property type="entry name" value="RECEPTOR-LIKE SERINE/THREONINE-PROTEIN KINASE SD1-8"/>
    <property type="match status" value="1"/>
</dbReference>
<feature type="compositionally biased region" description="Polar residues" evidence="17">
    <location>
        <begin position="450"/>
        <end position="471"/>
    </location>
</feature>
<dbReference type="CDD" id="cd23509">
    <property type="entry name" value="Gnk2-like"/>
    <property type="match status" value="2"/>
</dbReference>
<evidence type="ECO:0000256" key="5">
    <source>
        <dbReference type="ARBA" id="ARBA00022692"/>
    </source>
</evidence>
<dbReference type="GO" id="GO:0004674">
    <property type="term" value="F:protein serine/threonine kinase activity"/>
    <property type="evidence" value="ECO:0007669"/>
    <property type="project" value="UniProtKB-KW"/>
</dbReference>
<comment type="caution">
    <text evidence="21">The sequence shown here is derived from an EMBL/GenBank/DDBJ whole genome shotgun (WGS) entry which is preliminary data.</text>
</comment>
<evidence type="ECO:0000256" key="4">
    <source>
        <dbReference type="ARBA" id="ARBA00022679"/>
    </source>
</evidence>
<reference evidence="21 22" key="1">
    <citation type="journal article" date="2018" name="PLoS Genet.">
        <title>Population sequencing reveals clonal diversity and ancestral inbreeding in the grapevine cultivar Chardonnay.</title>
        <authorList>
            <person name="Roach M.J."/>
            <person name="Johnson D.L."/>
            <person name="Bohlmann J."/>
            <person name="van Vuuren H.J."/>
            <person name="Jones S.J."/>
            <person name="Pretorius I.S."/>
            <person name="Schmidt S.A."/>
            <person name="Borneman A.R."/>
        </authorList>
    </citation>
    <scope>NUCLEOTIDE SEQUENCE [LARGE SCALE GENOMIC DNA]</scope>
    <source>
        <strain evidence="22">cv. Chardonnay</strain>
        <tissue evidence="21">Leaf</tissue>
    </source>
</reference>
<dbReference type="PROSITE" id="PS00108">
    <property type="entry name" value="PROTEIN_KINASE_ST"/>
    <property type="match status" value="1"/>
</dbReference>
<keyword evidence="11" id="KW-1133">Transmembrane helix</keyword>
<keyword evidence="3" id="KW-0723">Serine/threonine-protein kinase</keyword>
<accession>A0A438H149</accession>
<dbReference type="Gene3D" id="3.30.430.20">
    <property type="entry name" value="Gnk2 domain, C-X8-C-X2-C motif"/>
    <property type="match status" value="2"/>
</dbReference>
<dbReference type="GO" id="GO:0016020">
    <property type="term" value="C:membrane"/>
    <property type="evidence" value="ECO:0007669"/>
    <property type="project" value="UniProtKB-SubCell"/>
</dbReference>
<evidence type="ECO:0000256" key="3">
    <source>
        <dbReference type="ARBA" id="ARBA00022527"/>
    </source>
</evidence>
<comment type="catalytic activity">
    <reaction evidence="15">
        <text>L-threonyl-[protein] + ATP = O-phospho-L-threonyl-[protein] + ADP + H(+)</text>
        <dbReference type="Rhea" id="RHEA:46608"/>
        <dbReference type="Rhea" id="RHEA-COMP:11060"/>
        <dbReference type="Rhea" id="RHEA-COMP:11605"/>
        <dbReference type="ChEBI" id="CHEBI:15378"/>
        <dbReference type="ChEBI" id="CHEBI:30013"/>
        <dbReference type="ChEBI" id="CHEBI:30616"/>
        <dbReference type="ChEBI" id="CHEBI:61977"/>
        <dbReference type="ChEBI" id="CHEBI:456216"/>
        <dbReference type="EC" id="2.7.11.1"/>
    </reaction>
</comment>
<feature type="region of interest" description="Disordered" evidence="17">
    <location>
        <begin position="430"/>
        <end position="471"/>
    </location>
</feature>
<evidence type="ECO:0000256" key="11">
    <source>
        <dbReference type="ARBA" id="ARBA00022989"/>
    </source>
</evidence>
<sequence length="471" mass="52485">MCSKNMKTNKDSLSAMLLLLPSLVLLLTPVTGDPLDKVCSNKTYTPNSPFENNLKGLLRGDVAAKDCENCVENASQEIMKVCKSEEAITWYEFCQVQYSYQMFSVKVYTGKYPDSNSQKKYVSDPGHFYSVFKDLMGNLTNDAAFDHAKLMFAVGETKLLRNLTIYGLVQYTRDQPGGFCSNCLMSAFGDLSGCCKTHEGGTILSRSCNMRFEVYRFYKVPTVHDEEKSQHTLLHELATPTTVAMIQEGSLLGPQELPFMDLATVKAATDNFLYSNKLGQGGFGTVFKIAVKRLSRKSWQGAEEFKNEIILIAKLQDRKLVRLLGCGIGGDEKLLIYEFMPNKSLDIFIFEKGSQLNWETRHNIIHGIAGGLLYLREDSRLKIIHRDLKPNNVLLDHDMVLLLEIISGKETGDPTDRPTISSVVVLVESKSVSLPEPKQPAFSVGRGVQFDQSPSSNPSTNHLTVSGISPR</sequence>
<dbReference type="Pfam" id="PF07714">
    <property type="entry name" value="PK_Tyr_Ser-Thr"/>
    <property type="match status" value="1"/>
</dbReference>
<evidence type="ECO:0000256" key="10">
    <source>
        <dbReference type="ARBA" id="ARBA00022840"/>
    </source>
</evidence>
<evidence type="ECO:0000256" key="13">
    <source>
        <dbReference type="ARBA" id="ARBA00023170"/>
    </source>
</evidence>
<evidence type="ECO:0000256" key="17">
    <source>
        <dbReference type="SAM" id="MobiDB-lite"/>
    </source>
</evidence>
<dbReference type="SUPFAM" id="SSF56112">
    <property type="entry name" value="Protein kinase-like (PK-like)"/>
    <property type="match status" value="1"/>
</dbReference>
<keyword evidence="10" id="KW-0067">ATP-binding</keyword>
<keyword evidence="5" id="KW-0812">Transmembrane</keyword>
<comment type="catalytic activity">
    <reaction evidence="16">
        <text>L-seryl-[protein] + ATP = O-phospho-L-seryl-[protein] + ADP + H(+)</text>
        <dbReference type="Rhea" id="RHEA:17989"/>
        <dbReference type="Rhea" id="RHEA-COMP:9863"/>
        <dbReference type="Rhea" id="RHEA-COMP:11604"/>
        <dbReference type="ChEBI" id="CHEBI:15378"/>
        <dbReference type="ChEBI" id="CHEBI:29999"/>
        <dbReference type="ChEBI" id="CHEBI:30616"/>
        <dbReference type="ChEBI" id="CHEBI:83421"/>
        <dbReference type="ChEBI" id="CHEBI:456216"/>
        <dbReference type="EC" id="2.7.11.1"/>
    </reaction>
</comment>
<evidence type="ECO:0000256" key="15">
    <source>
        <dbReference type="ARBA" id="ARBA00047899"/>
    </source>
</evidence>
<evidence type="ECO:0000256" key="2">
    <source>
        <dbReference type="ARBA" id="ARBA00012513"/>
    </source>
</evidence>
<evidence type="ECO:0000256" key="14">
    <source>
        <dbReference type="ARBA" id="ARBA00023180"/>
    </source>
</evidence>
<feature type="signal peptide" evidence="18">
    <location>
        <begin position="1"/>
        <end position="32"/>
    </location>
</feature>
<evidence type="ECO:0000256" key="8">
    <source>
        <dbReference type="ARBA" id="ARBA00022741"/>
    </source>
</evidence>
<organism evidence="21 22">
    <name type="scientific">Vitis vinifera</name>
    <name type="common">Grape</name>
    <dbReference type="NCBI Taxonomy" id="29760"/>
    <lineage>
        <taxon>Eukaryota</taxon>
        <taxon>Viridiplantae</taxon>
        <taxon>Streptophyta</taxon>
        <taxon>Embryophyta</taxon>
        <taxon>Tracheophyta</taxon>
        <taxon>Spermatophyta</taxon>
        <taxon>Magnoliopsida</taxon>
        <taxon>eudicotyledons</taxon>
        <taxon>Gunneridae</taxon>
        <taxon>Pentapetalae</taxon>
        <taxon>rosids</taxon>
        <taxon>Vitales</taxon>
        <taxon>Vitaceae</taxon>
        <taxon>Viteae</taxon>
        <taxon>Vitis</taxon>
    </lineage>
</organism>
<keyword evidence="13 21" id="KW-0675">Receptor</keyword>
<dbReference type="InterPro" id="IPR002902">
    <property type="entry name" value="GNK2"/>
</dbReference>
<gene>
    <name evidence="21" type="primary">CRK25_17</name>
    <name evidence="21" type="ORF">CK203_047678</name>
</gene>
<feature type="domain" description="Gnk2-homologous" evidence="20">
    <location>
        <begin position="110"/>
        <end position="217"/>
    </location>
</feature>
<keyword evidence="8" id="KW-0547">Nucleotide-binding</keyword>
<protein>
    <recommendedName>
        <fullName evidence="2">non-specific serine/threonine protein kinase</fullName>
        <ecNumber evidence="2">2.7.11.1</ecNumber>
    </recommendedName>
</protein>
<dbReference type="AlphaFoldDB" id="A0A438H149"/>
<feature type="domain" description="Gnk2-homologous" evidence="20">
    <location>
        <begin position="1"/>
        <end position="103"/>
    </location>
</feature>
<evidence type="ECO:0000256" key="9">
    <source>
        <dbReference type="ARBA" id="ARBA00022777"/>
    </source>
</evidence>
<dbReference type="PANTHER" id="PTHR27002:SF123">
    <property type="entry name" value="CYSTEINE-RICH RECEPTOR-LIKE PROTEIN KINASE 45"/>
    <property type="match status" value="1"/>
</dbReference>
<keyword evidence="4" id="KW-0808">Transferase</keyword>
<keyword evidence="6 18" id="KW-0732">Signal</keyword>
<dbReference type="Gene3D" id="3.30.200.20">
    <property type="entry name" value="Phosphorylase Kinase, domain 1"/>
    <property type="match status" value="1"/>
</dbReference>
<evidence type="ECO:0000313" key="21">
    <source>
        <dbReference type="EMBL" id="RVW78320.1"/>
    </source>
</evidence>
<feature type="domain" description="Protein kinase" evidence="19">
    <location>
        <begin position="272"/>
        <end position="471"/>
    </location>
</feature>
<dbReference type="Gene3D" id="1.10.510.10">
    <property type="entry name" value="Transferase(Phosphotransferase) domain 1"/>
    <property type="match status" value="1"/>
</dbReference>
<dbReference type="EC" id="2.7.11.1" evidence="2"/>
<dbReference type="Pfam" id="PF01657">
    <property type="entry name" value="Stress-antifung"/>
    <property type="match status" value="2"/>
</dbReference>
<evidence type="ECO:0000259" key="19">
    <source>
        <dbReference type="PROSITE" id="PS50011"/>
    </source>
</evidence>
<dbReference type="Proteomes" id="UP000288805">
    <property type="component" value="Unassembled WGS sequence"/>
</dbReference>
<dbReference type="PROSITE" id="PS50011">
    <property type="entry name" value="PROTEIN_KINASE_DOM"/>
    <property type="match status" value="1"/>
</dbReference>
<evidence type="ECO:0000259" key="20">
    <source>
        <dbReference type="PROSITE" id="PS51473"/>
    </source>
</evidence>
<evidence type="ECO:0000256" key="18">
    <source>
        <dbReference type="SAM" id="SignalP"/>
    </source>
</evidence>
<dbReference type="GO" id="GO:0005524">
    <property type="term" value="F:ATP binding"/>
    <property type="evidence" value="ECO:0007669"/>
    <property type="project" value="UniProtKB-KW"/>
</dbReference>
<keyword evidence="9 21" id="KW-0418">Kinase</keyword>
<dbReference type="EMBL" id="QGNW01000297">
    <property type="protein sequence ID" value="RVW78320.1"/>
    <property type="molecule type" value="Genomic_DNA"/>
</dbReference>
<dbReference type="InterPro" id="IPR008271">
    <property type="entry name" value="Ser/Thr_kinase_AS"/>
</dbReference>
<feature type="chain" id="PRO_5019505031" description="non-specific serine/threonine protein kinase" evidence="18">
    <location>
        <begin position="33"/>
        <end position="471"/>
    </location>
</feature>
<evidence type="ECO:0000313" key="22">
    <source>
        <dbReference type="Proteomes" id="UP000288805"/>
    </source>
</evidence>
<keyword evidence="7" id="KW-0677">Repeat</keyword>
<comment type="subcellular location">
    <subcellularLocation>
        <location evidence="1">Membrane</location>
        <topology evidence="1">Single-pass membrane protein</topology>
    </subcellularLocation>
</comment>
<dbReference type="InterPro" id="IPR000719">
    <property type="entry name" value="Prot_kinase_dom"/>
</dbReference>
<evidence type="ECO:0000256" key="6">
    <source>
        <dbReference type="ARBA" id="ARBA00022729"/>
    </source>
</evidence>
<dbReference type="InterPro" id="IPR001245">
    <property type="entry name" value="Ser-Thr/Tyr_kinase_cat_dom"/>
</dbReference>
<keyword evidence="14" id="KW-0325">Glycoprotein</keyword>
<dbReference type="InterPro" id="IPR038408">
    <property type="entry name" value="GNK2_sf"/>
</dbReference>
<keyword evidence="12" id="KW-0472">Membrane</keyword>
<evidence type="ECO:0000256" key="7">
    <source>
        <dbReference type="ARBA" id="ARBA00022737"/>
    </source>
</evidence>
<dbReference type="PROSITE" id="PS51473">
    <property type="entry name" value="GNK2"/>
    <property type="match status" value="2"/>
</dbReference>
<dbReference type="SMART" id="SM00220">
    <property type="entry name" value="S_TKc"/>
    <property type="match status" value="1"/>
</dbReference>
<proteinExistence type="predicted"/>